<keyword evidence="1" id="KW-0812">Transmembrane</keyword>
<sequence length="144" mass="16172">MGKELDKLIDLAISNSQEYSKLDAKTKDLVEEKLKSEILAEIKQEVSSKAIKDAKSRLDEERAMNKLRDYKELTVIGIVLAFLIGLSVNQVSDFIGYIKNIGKLIDKEPWVSVTFALIIIGICIGIINFGIFKEINNLSKNKKV</sequence>
<feature type="transmembrane region" description="Helical" evidence="1">
    <location>
        <begin position="73"/>
        <end position="98"/>
    </location>
</feature>
<proteinExistence type="predicted"/>
<evidence type="ECO:0000313" key="2">
    <source>
        <dbReference type="EMBL" id="URN40596.1"/>
    </source>
</evidence>
<evidence type="ECO:0000313" key="3">
    <source>
        <dbReference type="Proteomes" id="UP001056218"/>
    </source>
</evidence>
<gene>
    <name evidence="2" type="ORF">M9426_04935</name>
</gene>
<reference evidence="2 3" key="1">
    <citation type="submission" date="2022-05" db="EMBL/GenBank/DDBJ databases">
        <title>Identification of Peptoniphilus vaginalis-like Bacteria, Peptoniphilus septimus sp. nov. from Blood Cultures in a Cervical Cancer Patient receiving Chemotherapy: Case and Implications.</title>
        <authorList>
            <person name="Zhan X.-Y."/>
        </authorList>
    </citation>
    <scope>NUCLEOTIDE SEQUENCE [LARGE SCALE GENOMIC DNA]</scope>
    <source>
        <strain evidence="2 3">SAHP1</strain>
    </source>
</reference>
<protein>
    <submittedName>
        <fullName evidence="2">Uncharacterized protein</fullName>
    </submittedName>
</protein>
<dbReference type="Proteomes" id="UP001056218">
    <property type="component" value="Chromosome"/>
</dbReference>
<keyword evidence="1" id="KW-1133">Transmembrane helix</keyword>
<dbReference type="EMBL" id="CP097885">
    <property type="protein sequence ID" value="URN40596.1"/>
    <property type="molecule type" value="Genomic_DNA"/>
</dbReference>
<feature type="transmembrane region" description="Helical" evidence="1">
    <location>
        <begin position="110"/>
        <end position="132"/>
    </location>
</feature>
<keyword evidence="1" id="KW-0472">Membrane</keyword>
<keyword evidence="3" id="KW-1185">Reference proteome</keyword>
<dbReference type="RefSeq" id="WP_195445138.1">
    <property type="nucleotide sequence ID" value="NZ_CP097885.1"/>
</dbReference>
<name>A0ABY4TJT4_9FIRM</name>
<accession>A0ABY4TJT4</accession>
<organism evidence="2 3">
    <name type="scientific">Peptoniphilus genitalis</name>
    <dbReference type="NCBI Taxonomy" id="3036303"/>
    <lineage>
        <taxon>Bacteria</taxon>
        <taxon>Bacillati</taxon>
        <taxon>Bacillota</taxon>
        <taxon>Tissierellia</taxon>
        <taxon>Tissierellales</taxon>
        <taxon>Peptoniphilaceae</taxon>
        <taxon>Peptoniphilus</taxon>
    </lineage>
</organism>
<evidence type="ECO:0000256" key="1">
    <source>
        <dbReference type="SAM" id="Phobius"/>
    </source>
</evidence>